<keyword evidence="4 8" id="KW-0812">Transmembrane</keyword>
<dbReference type="Pfam" id="PF06027">
    <property type="entry name" value="SLC35F"/>
    <property type="match status" value="1"/>
</dbReference>
<feature type="region of interest" description="Disordered" evidence="7">
    <location>
        <begin position="1"/>
        <end position="33"/>
    </location>
</feature>
<dbReference type="InterPro" id="IPR026505">
    <property type="entry name" value="Solute_c_fam_35_mem_F3/F4"/>
</dbReference>
<evidence type="ECO:0000256" key="1">
    <source>
        <dbReference type="ARBA" id="ARBA00004141"/>
    </source>
</evidence>
<feature type="transmembrane region" description="Helical" evidence="8">
    <location>
        <begin position="131"/>
        <end position="151"/>
    </location>
</feature>
<evidence type="ECO:0000256" key="8">
    <source>
        <dbReference type="SAM" id="Phobius"/>
    </source>
</evidence>
<feature type="transmembrane region" description="Helical" evidence="8">
    <location>
        <begin position="70"/>
        <end position="92"/>
    </location>
</feature>
<dbReference type="AlphaFoldDB" id="F4QEV9"/>
<feature type="transmembrane region" description="Helical" evidence="8">
    <location>
        <begin position="263"/>
        <end position="285"/>
    </location>
</feature>
<evidence type="ECO:0000256" key="5">
    <source>
        <dbReference type="ARBA" id="ARBA00022989"/>
    </source>
</evidence>
<feature type="transmembrane region" description="Helical" evidence="8">
    <location>
        <begin position="225"/>
        <end position="251"/>
    </location>
</feature>
<reference evidence="10" key="1">
    <citation type="journal article" date="2011" name="Genome Res.">
        <title>Phylogeny-wide analysis of social amoeba genomes highlights ancient origins for complex intercellular communication.</title>
        <authorList>
            <person name="Heidel A.J."/>
            <person name="Lawal H.M."/>
            <person name="Felder M."/>
            <person name="Schilde C."/>
            <person name="Helps N.R."/>
            <person name="Tunggal B."/>
            <person name="Rivero F."/>
            <person name="John U."/>
            <person name="Schleicher M."/>
            <person name="Eichinger L."/>
            <person name="Platzer M."/>
            <person name="Noegel A.A."/>
            <person name="Schaap P."/>
            <person name="Gloeckner G."/>
        </authorList>
    </citation>
    <scope>NUCLEOTIDE SEQUENCE [LARGE SCALE GENOMIC DNA]</scope>
    <source>
        <strain evidence="10">SH3</strain>
    </source>
</reference>
<dbReference type="PANTHER" id="PTHR19346:SF4">
    <property type="entry name" value="SUGAR PHOSPHATE TRANSPORTER DOMAIN-CONTAINING PROTEIN"/>
    <property type="match status" value="1"/>
</dbReference>
<dbReference type="GeneID" id="14865633"/>
<dbReference type="PANTHER" id="PTHR19346">
    <property type="entry name" value="SUGAR PHOSPHATE TRANSPORTER DOMAIN-CONTAINING PROTEIN"/>
    <property type="match status" value="1"/>
</dbReference>
<protein>
    <submittedName>
        <fullName evidence="9">Transmembrane protein</fullName>
    </submittedName>
</protein>
<dbReference type="EMBL" id="GL883029">
    <property type="protein sequence ID" value="EGG14166.1"/>
    <property type="molecule type" value="Genomic_DNA"/>
</dbReference>
<evidence type="ECO:0000313" key="9">
    <source>
        <dbReference type="EMBL" id="EGG14166.1"/>
    </source>
</evidence>
<dbReference type="Proteomes" id="UP000007797">
    <property type="component" value="Unassembled WGS sequence"/>
</dbReference>
<evidence type="ECO:0000256" key="2">
    <source>
        <dbReference type="ARBA" id="ARBA00007863"/>
    </source>
</evidence>
<gene>
    <name evidence="9" type="ORF">DFA_11935</name>
</gene>
<accession>F4QEV9</accession>
<evidence type="ECO:0000256" key="4">
    <source>
        <dbReference type="ARBA" id="ARBA00022692"/>
    </source>
</evidence>
<comment type="similarity">
    <text evidence="2">Belongs to the SLC35F solute transporter family.</text>
</comment>
<name>F4QEV9_CACFS</name>
<evidence type="ECO:0000256" key="6">
    <source>
        <dbReference type="ARBA" id="ARBA00023136"/>
    </source>
</evidence>
<evidence type="ECO:0000256" key="3">
    <source>
        <dbReference type="ARBA" id="ARBA00022448"/>
    </source>
</evidence>
<evidence type="ECO:0000256" key="7">
    <source>
        <dbReference type="SAM" id="MobiDB-lite"/>
    </source>
</evidence>
<sequence>MSKDNNSYNINSNNENAPLLNPPPPSSAQEGQLSDKTRRIAGIVIVILIAVLQTALSEIGQTALVGFNKPFFVCLSGSMFVFLAIPIELIVLKAELHKKAKENEEASYNRSINDQNETKDLSMIEALREEFSNLSFTFLLIIVNWMFMIGLTMTVDKPTVLKVAYVLLFVAGVVGITVADQLTGSDSSQYPNAVKGDIIMVASAVLWATYEVFVNKMFSKATRTVLNFFVGMNTFNMLVVGIPILAILNAIKFETFEFPDKETFGALALMGSLSFALIYVMNIGLSITSPLFVRSGELMSIPGTLLWDIVFKHVKFPLVAIPGFSAIIFGFILSLYAENKAMKDHEEATKKEQEQQQNEVIQDGKSYKSYDNYI</sequence>
<dbReference type="GO" id="GO:0022857">
    <property type="term" value="F:transmembrane transporter activity"/>
    <property type="evidence" value="ECO:0007669"/>
    <property type="project" value="InterPro"/>
</dbReference>
<feature type="transmembrane region" description="Helical" evidence="8">
    <location>
        <begin position="194"/>
        <end position="213"/>
    </location>
</feature>
<keyword evidence="10" id="KW-1185">Reference proteome</keyword>
<proteinExistence type="inferred from homology"/>
<evidence type="ECO:0000313" key="10">
    <source>
        <dbReference type="Proteomes" id="UP000007797"/>
    </source>
</evidence>
<dbReference type="GO" id="GO:0016020">
    <property type="term" value="C:membrane"/>
    <property type="evidence" value="ECO:0007669"/>
    <property type="project" value="UniProtKB-SubCell"/>
</dbReference>
<dbReference type="RefSeq" id="XP_004350874.1">
    <property type="nucleotide sequence ID" value="XM_004350823.1"/>
</dbReference>
<keyword evidence="6 8" id="KW-0472">Membrane</keyword>
<comment type="subcellular location">
    <subcellularLocation>
        <location evidence="1">Membrane</location>
        <topology evidence="1">Multi-pass membrane protein</topology>
    </subcellularLocation>
</comment>
<dbReference type="OrthoDB" id="18137at2759"/>
<feature type="transmembrane region" description="Helical" evidence="8">
    <location>
        <begin position="40"/>
        <end position="64"/>
    </location>
</feature>
<feature type="transmembrane region" description="Helical" evidence="8">
    <location>
        <begin position="163"/>
        <end position="182"/>
    </location>
</feature>
<keyword evidence="3" id="KW-0813">Transport</keyword>
<dbReference type="KEGG" id="dfa:DFA_11935"/>
<organism evidence="9 10">
    <name type="scientific">Cavenderia fasciculata</name>
    <name type="common">Slime mold</name>
    <name type="synonym">Dictyostelium fasciculatum</name>
    <dbReference type="NCBI Taxonomy" id="261658"/>
    <lineage>
        <taxon>Eukaryota</taxon>
        <taxon>Amoebozoa</taxon>
        <taxon>Evosea</taxon>
        <taxon>Eumycetozoa</taxon>
        <taxon>Dictyostelia</taxon>
        <taxon>Acytosteliales</taxon>
        <taxon>Cavenderiaceae</taxon>
        <taxon>Cavenderia</taxon>
    </lineage>
</organism>
<feature type="compositionally biased region" description="Low complexity" evidence="7">
    <location>
        <begin position="1"/>
        <end position="19"/>
    </location>
</feature>
<keyword evidence="5 8" id="KW-1133">Transmembrane helix</keyword>
<feature type="region of interest" description="Disordered" evidence="7">
    <location>
        <begin position="347"/>
        <end position="374"/>
    </location>
</feature>
<feature type="transmembrane region" description="Helical" evidence="8">
    <location>
        <begin position="316"/>
        <end position="337"/>
    </location>
</feature>
<dbReference type="OMA" id="TNCPSSH"/>
<dbReference type="InterPro" id="IPR009262">
    <property type="entry name" value="SLC35_F1/F2/F6"/>
</dbReference>